<dbReference type="CDD" id="cd14014">
    <property type="entry name" value="STKc_PknB_like"/>
    <property type="match status" value="1"/>
</dbReference>
<comment type="caution">
    <text evidence="8">The sequence shown here is derived from an EMBL/GenBank/DDBJ whole genome shotgun (WGS) entry which is preliminary data.</text>
</comment>
<dbReference type="EC" id="2.7.11.1" evidence="1"/>
<dbReference type="AlphaFoldDB" id="A0A4R0JXL8"/>
<dbReference type="SMART" id="SM00220">
    <property type="entry name" value="S_TKc"/>
    <property type="match status" value="1"/>
</dbReference>
<evidence type="ECO:0000256" key="3">
    <source>
        <dbReference type="ARBA" id="ARBA00022679"/>
    </source>
</evidence>
<keyword evidence="5 8" id="KW-0418">Kinase</keyword>
<dbReference type="Proteomes" id="UP000293342">
    <property type="component" value="Unassembled WGS sequence"/>
</dbReference>
<dbReference type="PANTHER" id="PTHR43289:SF6">
    <property type="entry name" value="SERINE_THREONINE-PROTEIN KINASE NEKL-3"/>
    <property type="match status" value="1"/>
</dbReference>
<organism evidence="8 9">
    <name type="scientific">Kribbella capetownensis</name>
    <dbReference type="NCBI Taxonomy" id="1572659"/>
    <lineage>
        <taxon>Bacteria</taxon>
        <taxon>Bacillati</taxon>
        <taxon>Actinomycetota</taxon>
        <taxon>Actinomycetes</taxon>
        <taxon>Propionibacteriales</taxon>
        <taxon>Kribbellaceae</taxon>
        <taxon>Kribbella</taxon>
    </lineage>
</organism>
<keyword evidence="2 8" id="KW-0723">Serine/threonine-protein kinase</keyword>
<dbReference type="GO" id="GO:0005524">
    <property type="term" value="F:ATP binding"/>
    <property type="evidence" value="ECO:0007669"/>
    <property type="project" value="UniProtKB-KW"/>
</dbReference>
<dbReference type="InterPro" id="IPR008271">
    <property type="entry name" value="Ser/Thr_kinase_AS"/>
</dbReference>
<dbReference type="OrthoDB" id="9762169at2"/>
<dbReference type="Gene3D" id="1.10.510.10">
    <property type="entry name" value="Transferase(Phosphotransferase) domain 1"/>
    <property type="match status" value="1"/>
</dbReference>
<keyword evidence="4" id="KW-0547">Nucleotide-binding</keyword>
<evidence type="ECO:0000256" key="4">
    <source>
        <dbReference type="ARBA" id="ARBA00022741"/>
    </source>
</evidence>
<evidence type="ECO:0000259" key="7">
    <source>
        <dbReference type="PROSITE" id="PS50011"/>
    </source>
</evidence>
<dbReference type="InterPro" id="IPR011009">
    <property type="entry name" value="Kinase-like_dom_sf"/>
</dbReference>
<protein>
    <recommendedName>
        <fullName evidence="1">non-specific serine/threonine protein kinase</fullName>
        <ecNumber evidence="1">2.7.11.1</ecNumber>
    </recommendedName>
</protein>
<evidence type="ECO:0000256" key="2">
    <source>
        <dbReference type="ARBA" id="ARBA00022527"/>
    </source>
</evidence>
<reference evidence="8 9" key="1">
    <citation type="submission" date="2019-02" db="EMBL/GenBank/DDBJ databases">
        <title>Kribbella capetownensis sp. nov. and Kribbella speibonae sp. nov., isolated from soil.</title>
        <authorList>
            <person name="Curtis S.M."/>
            <person name="Norton I."/>
            <person name="Everest G.J."/>
            <person name="Meyers P.R."/>
        </authorList>
    </citation>
    <scope>NUCLEOTIDE SEQUENCE [LARGE SCALE GENOMIC DNA]</scope>
    <source>
        <strain evidence="8 9">YM53</strain>
    </source>
</reference>
<dbReference type="PANTHER" id="PTHR43289">
    <property type="entry name" value="MITOGEN-ACTIVATED PROTEIN KINASE KINASE KINASE 20-RELATED"/>
    <property type="match status" value="1"/>
</dbReference>
<sequence>MELVVDAEDGLAVWEFAEGSTLPGGNLAIERLGVGVRCETWLVWSPELWSPAVLKLARPHQVAHPRAVLTLRRETAALTGNLHPALPRILADGTGDPVPHIMIEYVDGPALDEEIDQNGALAAEQAAVLGAQLLPAVASLHRRGLAHLDLKPENVVLRDARPVLLDFGTARPIGSTQPAGHPVGTTGYVAPEQETCEPVSAAMDLYGLGMVLAEAVTGVPMAKGAEIPPSPLAPVIRQLLAERPDRRGTTAEVLVALAEVAGELRPWPQWLDRYAGDGSA</sequence>
<accession>A0A4R0JXL8</accession>
<dbReference type="RefSeq" id="WP_131511041.1">
    <property type="nucleotide sequence ID" value="NZ_SJKD01000001.1"/>
</dbReference>
<keyword evidence="6" id="KW-0067">ATP-binding</keyword>
<proteinExistence type="predicted"/>
<dbReference type="EMBL" id="SJKD01000001">
    <property type="protein sequence ID" value="TCC52291.1"/>
    <property type="molecule type" value="Genomic_DNA"/>
</dbReference>
<keyword evidence="3" id="KW-0808">Transferase</keyword>
<keyword evidence="9" id="KW-1185">Reference proteome</keyword>
<name>A0A4R0JXL8_9ACTN</name>
<evidence type="ECO:0000256" key="5">
    <source>
        <dbReference type="ARBA" id="ARBA00022777"/>
    </source>
</evidence>
<dbReference type="PROSITE" id="PS00108">
    <property type="entry name" value="PROTEIN_KINASE_ST"/>
    <property type="match status" value="1"/>
</dbReference>
<dbReference type="GO" id="GO:0004674">
    <property type="term" value="F:protein serine/threonine kinase activity"/>
    <property type="evidence" value="ECO:0007669"/>
    <property type="project" value="UniProtKB-KW"/>
</dbReference>
<evidence type="ECO:0000313" key="9">
    <source>
        <dbReference type="Proteomes" id="UP000293342"/>
    </source>
</evidence>
<dbReference type="SUPFAM" id="SSF56112">
    <property type="entry name" value="Protein kinase-like (PK-like)"/>
    <property type="match status" value="1"/>
</dbReference>
<dbReference type="InterPro" id="IPR000719">
    <property type="entry name" value="Prot_kinase_dom"/>
</dbReference>
<gene>
    <name evidence="8" type="ORF">E0H75_00405</name>
</gene>
<evidence type="ECO:0000256" key="1">
    <source>
        <dbReference type="ARBA" id="ARBA00012513"/>
    </source>
</evidence>
<dbReference type="PROSITE" id="PS50011">
    <property type="entry name" value="PROTEIN_KINASE_DOM"/>
    <property type="match status" value="1"/>
</dbReference>
<evidence type="ECO:0000256" key="6">
    <source>
        <dbReference type="ARBA" id="ARBA00022840"/>
    </source>
</evidence>
<evidence type="ECO:0000313" key="8">
    <source>
        <dbReference type="EMBL" id="TCC52291.1"/>
    </source>
</evidence>
<feature type="domain" description="Protein kinase" evidence="7">
    <location>
        <begin position="26"/>
        <end position="280"/>
    </location>
</feature>
<dbReference type="Pfam" id="PF00069">
    <property type="entry name" value="Pkinase"/>
    <property type="match status" value="1"/>
</dbReference>